<protein>
    <submittedName>
        <fullName evidence="1">Uncharacterized protein</fullName>
    </submittedName>
</protein>
<dbReference type="AlphaFoldDB" id="A0A9X3WQX3"/>
<name>A0A9X3WQX3_9BACI</name>
<accession>A0A9X3WQX3</accession>
<evidence type="ECO:0000313" key="2">
    <source>
        <dbReference type="Proteomes" id="UP001145050"/>
    </source>
</evidence>
<reference evidence="1" key="1">
    <citation type="submission" date="2022-06" db="EMBL/GenBank/DDBJ databases">
        <title>Aquibacillus sp. a new bacterium isolated from soil saline samples.</title>
        <authorList>
            <person name="Galisteo C."/>
            <person name="De La Haba R."/>
            <person name="Sanchez-Porro C."/>
            <person name="Ventosa A."/>
        </authorList>
    </citation>
    <scope>NUCLEOTIDE SEQUENCE</scope>
    <source>
        <strain evidence="1">3ASR75-11</strain>
    </source>
</reference>
<comment type="caution">
    <text evidence="1">The sequence shown here is derived from an EMBL/GenBank/DDBJ whole genome shotgun (WGS) entry which is preliminary data.</text>
</comment>
<proteinExistence type="predicted"/>
<sequence length="67" mass="8052">MSLFDNLLQEEKAKIHQLKEQLLNALSPREVRYYEDEIHSLLDRAEERSLRSQREHVKKEVLHPSVK</sequence>
<gene>
    <name evidence="1" type="ORF">NC797_06960</name>
</gene>
<dbReference type="RefSeq" id="WP_272436051.1">
    <property type="nucleotide sequence ID" value="NZ_JAMQKB010000005.1"/>
</dbReference>
<keyword evidence="2" id="KW-1185">Reference proteome</keyword>
<evidence type="ECO:0000313" key="1">
    <source>
        <dbReference type="EMBL" id="MDC3424247.1"/>
    </source>
</evidence>
<dbReference type="EMBL" id="JAMQKB010000005">
    <property type="protein sequence ID" value="MDC3424247.1"/>
    <property type="molecule type" value="Genomic_DNA"/>
</dbReference>
<dbReference type="Proteomes" id="UP001145050">
    <property type="component" value="Unassembled WGS sequence"/>
</dbReference>
<organism evidence="1 2">
    <name type="scientific">Terrihalobacillus insolitus</name>
    <dbReference type="NCBI Taxonomy" id="2950438"/>
    <lineage>
        <taxon>Bacteria</taxon>
        <taxon>Bacillati</taxon>
        <taxon>Bacillota</taxon>
        <taxon>Bacilli</taxon>
        <taxon>Bacillales</taxon>
        <taxon>Bacillaceae</taxon>
        <taxon>Terrihalobacillus</taxon>
    </lineage>
</organism>